<dbReference type="OrthoDB" id="9816361at2"/>
<dbReference type="GO" id="GO:0016020">
    <property type="term" value="C:membrane"/>
    <property type="evidence" value="ECO:0007669"/>
    <property type="project" value="UniProtKB-SubCell"/>
</dbReference>
<comment type="caution">
    <text evidence="7">The sequence shown here is derived from an EMBL/GenBank/DDBJ whole genome shotgun (WGS) entry which is preliminary data.</text>
</comment>
<dbReference type="RefSeq" id="WP_149306443.1">
    <property type="nucleotide sequence ID" value="NZ_SRSD01000002.1"/>
</dbReference>
<evidence type="ECO:0000313" key="8">
    <source>
        <dbReference type="Proteomes" id="UP000324298"/>
    </source>
</evidence>
<reference evidence="7 8" key="1">
    <citation type="submission" date="2019-04" db="EMBL/GenBank/DDBJ databases">
        <title>Geobacter ruber sp. nov., ferric-reducing bacteria isolated from paddy soil.</title>
        <authorList>
            <person name="Xu Z."/>
            <person name="Masuda Y."/>
            <person name="Itoh H."/>
            <person name="Senoo K."/>
        </authorList>
    </citation>
    <scope>NUCLEOTIDE SEQUENCE [LARGE SCALE GENOMIC DNA]</scope>
    <source>
        <strain evidence="7 8">Red88</strain>
    </source>
</reference>
<evidence type="ECO:0000256" key="1">
    <source>
        <dbReference type="ARBA" id="ARBA00004141"/>
    </source>
</evidence>
<evidence type="ECO:0000256" key="3">
    <source>
        <dbReference type="ARBA" id="ARBA00022989"/>
    </source>
</evidence>
<evidence type="ECO:0000256" key="4">
    <source>
        <dbReference type="ARBA" id="ARBA00023136"/>
    </source>
</evidence>
<organism evidence="7 8">
    <name type="scientific">Oryzomonas rubra</name>
    <dbReference type="NCBI Taxonomy" id="2509454"/>
    <lineage>
        <taxon>Bacteria</taxon>
        <taxon>Pseudomonadati</taxon>
        <taxon>Thermodesulfobacteriota</taxon>
        <taxon>Desulfuromonadia</taxon>
        <taxon>Geobacterales</taxon>
        <taxon>Geobacteraceae</taxon>
        <taxon>Oryzomonas</taxon>
    </lineage>
</organism>
<keyword evidence="2 5" id="KW-0812">Transmembrane</keyword>
<gene>
    <name evidence="7" type="ORF">ET418_04860</name>
</gene>
<keyword evidence="4 5" id="KW-0472">Membrane</keyword>
<name>A0A5A9XMI1_9BACT</name>
<keyword evidence="3 5" id="KW-1133">Transmembrane helix</keyword>
<evidence type="ECO:0000256" key="2">
    <source>
        <dbReference type="ARBA" id="ARBA00022692"/>
    </source>
</evidence>
<comment type="subcellular location">
    <subcellularLocation>
        <location evidence="1">Membrane</location>
        <topology evidence="1">Multi-pass membrane protein</topology>
    </subcellularLocation>
</comment>
<evidence type="ECO:0000256" key="5">
    <source>
        <dbReference type="SAM" id="Phobius"/>
    </source>
</evidence>
<dbReference type="Proteomes" id="UP000324298">
    <property type="component" value="Unassembled WGS sequence"/>
</dbReference>
<dbReference type="AlphaFoldDB" id="A0A5A9XMI1"/>
<dbReference type="InterPro" id="IPR007829">
    <property type="entry name" value="TM2"/>
</dbReference>
<protein>
    <submittedName>
        <fullName evidence="7">Zinc-ribbon domain and TM2 domain-containing protein</fullName>
    </submittedName>
</protein>
<dbReference type="Pfam" id="PF05154">
    <property type="entry name" value="TM2"/>
    <property type="match status" value="1"/>
</dbReference>
<keyword evidence="8" id="KW-1185">Reference proteome</keyword>
<evidence type="ECO:0000313" key="7">
    <source>
        <dbReference type="EMBL" id="KAA0894286.1"/>
    </source>
</evidence>
<dbReference type="EMBL" id="SRSD01000002">
    <property type="protein sequence ID" value="KAA0894286.1"/>
    <property type="molecule type" value="Genomic_DNA"/>
</dbReference>
<evidence type="ECO:0000259" key="6">
    <source>
        <dbReference type="Pfam" id="PF05154"/>
    </source>
</evidence>
<sequence>MAEIKFCTACGNELNIKAELCPKCGVRQAVKGGGSNRKITAGILALFLGGFGIHHFYLGNTGRGVLYLLFFWTFIPAIASFIEAIIFLTMSEDDFEAKYS</sequence>
<accession>A0A5A9XMI1</accession>
<feature type="domain" description="TM2" evidence="6">
    <location>
        <begin position="36"/>
        <end position="85"/>
    </location>
</feature>
<feature type="transmembrane region" description="Helical" evidence="5">
    <location>
        <begin position="64"/>
        <end position="88"/>
    </location>
</feature>
<proteinExistence type="predicted"/>
<feature type="transmembrane region" description="Helical" evidence="5">
    <location>
        <begin position="39"/>
        <end position="58"/>
    </location>
</feature>